<dbReference type="PANTHER" id="PTHR30629:SF2">
    <property type="entry name" value="PROPHAGE INTEGRASE INTS-RELATED"/>
    <property type="match status" value="1"/>
</dbReference>
<evidence type="ECO:0000256" key="2">
    <source>
        <dbReference type="ARBA" id="ARBA00022908"/>
    </source>
</evidence>
<dbReference type="InterPro" id="IPR025166">
    <property type="entry name" value="Integrase_DNA_bind_dom"/>
</dbReference>
<dbReference type="Gene3D" id="3.30.160.390">
    <property type="entry name" value="Integrase, DNA-binding domain"/>
    <property type="match status" value="1"/>
</dbReference>
<dbReference type="GO" id="GO:0006310">
    <property type="term" value="P:DNA recombination"/>
    <property type="evidence" value="ECO:0007669"/>
    <property type="project" value="UniProtKB-KW"/>
</dbReference>
<dbReference type="Gene3D" id="1.10.150.130">
    <property type="match status" value="1"/>
</dbReference>
<name>A0A4D7DT59_9HYPH</name>
<dbReference type="InterPro" id="IPR038488">
    <property type="entry name" value="Integrase_DNA-bd_sf"/>
</dbReference>
<evidence type="ECO:0000259" key="7">
    <source>
        <dbReference type="PROSITE" id="PS51900"/>
    </source>
</evidence>
<proteinExistence type="inferred from homology"/>
<dbReference type="PANTHER" id="PTHR30629">
    <property type="entry name" value="PROPHAGE INTEGRASE"/>
    <property type="match status" value="1"/>
</dbReference>
<dbReference type="Pfam" id="PF00589">
    <property type="entry name" value="Phage_integrase"/>
    <property type="match status" value="1"/>
</dbReference>
<sequence>MRKKLTPKLLDNLPPAEGKRYEVRDELLSGLHVRVSNAGGKVWYLATRVDEKPKRIKLGTYPVLSLKDAREKAQTLLRDIQLGTFQQREVEPAPPVLTLGGIIPQFITRHAQRHTKDWKGTQSILMRMSGLHAIPINSIKRGDVTRELERLISDIGAKGGKGTRANRGLAAIKKLYTWCVDQGIVEISPVVGLKPPIKEESRDRVLTDNEIIAYWNGCEAEGYPFEQFGKLLLLTGQRRNEIASMRWSKIDLQRGTLTLKAERTKNGSAHIVPLSRQALDILRSIPRFLGSEYVFTSTGKTPISGFGRFKDRLDIFVGLEAENWRFHDVRRTAATNMAILKVQPHIIEAVLNHKSGIVSGVASIYNRHAYFDEKQERCKYGRIA</sequence>
<protein>
    <submittedName>
        <fullName evidence="8">Site-specific integrase</fullName>
    </submittedName>
</protein>
<dbReference type="Gene3D" id="1.10.443.10">
    <property type="entry name" value="Intergrase catalytic core"/>
    <property type="match status" value="1"/>
</dbReference>
<dbReference type="InterPro" id="IPR044068">
    <property type="entry name" value="CB"/>
</dbReference>
<reference evidence="8 10" key="1">
    <citation type="submission" date="2019-04" db="EMBL/GenBank/DDBJ databases">
        <title>Complete genome sequence of Agrobacterium larrymoorei CFBP5473.</title>
        <authorList>
            <person name="Haryono M."/>
            <person name="Chou L."/>
            <person name="Lin Y.-C."/>
            <person name="Lai E.-M."/>
            <person name="Kuo C.-H."/>
        </authorList>
    </citation>
    <scope>NUCLEOTIDE SEQUENCE [LARGE SCALE GENOMIC DNA]</scope>
    <source>
        <strain evidence="8 10">CFBP5473</strain>
    </source>
</reference>
<dbReference type="Pfam" id="PF13356">
    <property type="entry name" value="Arm-DNA-bind_3"/>
    <property type="match status" value="1"/>
</dbReference>
<dbReference type="SUPFAM" id="SSF56349">
    <property type="entry name" value="DNA breaking-rejoining enzymes"/>
    <property type="match status" value="1"/>
</dbReference>
<keyword evidence="4" id="KW-0233">DNA recombination</keyword>
<dbReference type="InterPro" id="IPR010998">
    <property type="entry name" value="Integrase_recombinase_N"/>
</dbReference>
<evidence type="ECO:0000256" key="1">
    <source>
        <dbReference type="ARBA" id="ARBA00008857"/>
    </source>
</evidence>
<dbReference type="CDD" id="cd00801">
    <property type="entry name" value="INT_P4_C"/>
    <property type="match status" value="1"/>
</dbReference>
<dbReference type="AlphaFoldDB" id="A0A4D7DT59"/>
<dbReference type="EMBL" id="CP039691">
    <property type="protein sequence ID" value="QCI98797.1"/>
    <property type="molecule type" value="Genomic_DNA"/>
</dbReference>
<evidence type="ECO:0000313" key="8">
    <source>
        <dbReference type="EMBL" id="QCI98797.1"/>
    </source>
</evidence>
<dbReference type="InterPro" id="IPR011010">
    <property type="entry name" value="DNA_brk_join_enz"/>
</dbReference>
<dbReference type="InterPro" id="IPR050808">
    <property type="entry name" value="Phage_Integrase"/>
</dbReference>
<evidence type="ECO:0000256" key="4">
    <source>
        <dbReference type="ARBA" id="ARBA00023172"/>
    </source>
</evidence>
<dbReference type="Proteomes" id="UP000826513">
    <property type="component" value="Chromosome 1"/>
</dbReference>
<keyword evidence="2" id="KW-0229">DNA integration</keyword>
<feature type="domain" description="Tyr recombinase" evidence="6">
    <location>
        <begin position="201"/>
        <end position="379"/>
    </location>
</feature>
<dbReference type="KEGG" id="alf:CFBP5473_13360"/>
<evidence type="ECO:0000259" key="6">
    <source>
        <dbReference type="PROSITE" id="PS51898"/>
    </source>
</evidence>
<dbReference type="Proteomes" id="UP000298545">
    <property type="component" value="Chromosome circular"/>
</dbReference>
<dbReference type="InterPro" id="IPR013762">
    <property type="entry name" value="Integrase-like_cat_sf"/>
</dbReference>
<dbReference type="OrthoDB" id="9795573at2"/>
<dbReference type="PROSITE" id="PS51900">
    <property type="entry name" value="CB"/>
    <property type="match status" value="1"/>
</dbReference>
<evidence type="ECO:0000313" key="10">
    <source>
        <dbReference type="Proteomes" id="UP000298545"/>
    </source>
</evidence>
<reference evidence="9 11" key="2">
    <citation type="submission" date="2021-03" db="EMBL/GenBank/DDBJ databases">
        <title>Rapid diversification of plasmids in a genus of pathogenic and nitrogen fixing bacteria.</title>
        <authorList>
            <person name="Weisberg A.J."/>
            <person name="Miller M."/>
            <person name="Ream W."/>
            <person name="Grunwald N.J."/>
            <person name="Chang J.H."/>
        </authorList>
    </citation>
    <scope>NUCLEOTIDE SEQUENCE [LARGE SCALE GENOMIC DNA]</scope>
    <source>
        <strain evidence="9 11">AF3.44</strain>
    </source>
</reference>
<dbReference type="EMBL" id="CP072167">
    <property type="protein sequence ID" value="QYA08317.1"/>
    <property type="molecule type" value="Genomic_DNA"/>
</dbReference>
<evidence type="ECO:0000256" key="3">
    <source>
        <dbReference type="ARBA" id="ARBA00023125"/>
    </source>
</evidence>
<keyword evidence="11" id="KW-1185">Reference proteome</keyword>
<comment type="similarity">
    <text evidence="1">Belongs to the 'phage' integrase family.</text>
</comment>
<dbReference type="GO" id="GO:0003677">
    <property type="term" value="F:DNA binding"/>
    <property type="evidence" value="ECO:0007669"/>
    <property type="project" value="UniProtKB-UniRule"/>
</dbReference>
<dbReference type="PROSITE" id="PS51898">
    <property type="entry name" value="TYR_RECOMBINASE"/>
    <property type="match status" value="1"/>
</dbReference>
<evidence type="ECO:0000313" key="11">
    <source>
        <dbReference type="Proteomes" id="UP000826513"/>
    </source>
</evidence>
<accession>A0A4D7DT59</accession>
<dbReference type="STRING" id="1367849.GCA_000518585_04877"/>
<organism evidence="8 10">
    <name type="scientific">Agrobacterium larrymoorei</name>
    <dbReference type="NCBI Taxonomy" id="160699"/>
    <lineage>
        <taxon>Bacteria</taxon>
        <taxon>Pseudomonadati</taxon>
        <taxon>Pseudomonadota</taxon>
        <taxon>Alphaproteobacteria</taxon>
        <taxon>Hyphomicrobiales</taxon>
        <taxon>Rhizobiaceae</taxon>
        <taxon>Rhizobium/Agrobacterium group</taxon>
        <taxon>Agrobacterium</taxon>
    </lineage>
</organism>
<dbReference type="GO" id="GO:0015074">
    <property type="term" value="P:DNA integration"/>
    <property type="evidence" value="ECO:0007669"/>
    <property type="project" value="UniProtKB-KW"/>
</dbReference>
<keyword evidence="3 5" id="KW-0238">DNA-binding</keyword>
<dbReference type="InterPro" id="IPR002104">
    <property type="entry name" value="Integrase_catalytic"/>
</dbReference>
<gene>
    <name evidence="8" type="ORF">CFBP5473_13360</name>
    <name evidence="9" type="ORF">J5285_06380</name>
</gene>
<evidence type="ECO:0000256" key="5">
    <source>
        <dbReference type="PROSITE-ProRule" id="PRU01248"/>
    </source>
</evidence>
<dbReference type="RefSeq" id="WP_037172016.1">
    <property type="nucleotide sequence ID" value="NZ_CP039691.1"/>
</dbReference>
<evidence type="ECO:0000313" key="9">
    <source>
        <dbReference type="EMBL" id="QYA08317.1"/>
    </source>
</evidence>
<feature type="domain" description="Core-binding (CB)" evidence="7">
    <location>
        <begin position="97"/>
        <end position="180"/>
    </location>
</feature>